<dbReference type="OrthoDB" id="10518411at2759"/>
<organism evidence="1 2">
    <name type="scientific">Trichonephila clavata</name>
    <name type="common">Joro spider</name>
    <name type="synonym">Nephila clavata</name>
    <dbReference type="NCBI Taxonomy" id="2740835"/>
    <lineage>
        <taxon>Eukaryota</taxon>
        <taxon>Metazoa</taxon>
        <taxon>Ecdysozoa</taxon>
        <taxon>Arthropoda</taxon>
        <taxon>Chelicerata</taxon>
        <taxon>Arachnida</taxon>
        <taxon>Araneae</taxon>
        <taxon>Araneomorphae</taxon>
        <taxon>Entelegynae</taxon>
        <taxon>Araneoidea</taxon>
        <taxon>Nephilidae</taxon>
        <taxon>Trichonephila</taxon>
    </lineage>
</organism>
<comment type="caution">
    <text evidence="1">The sequence shown here is derived from an EMBL/GenBank/DDBJ whole genome shotgun (WGS) entry which is preliminary data.</text>
</comment>
<name>A0A8X6HFI3_TRICU</name>
<dbReference type="EMBL" id="BMAO01028217">
    <property type="protein sequence ID" value="GFR22832.1"/>
    <property type="molecule type" value="Genomic_DNA"/>
</dbReference>
<keyword evidence="2" id="KW-1185">Reference proteome</keyword>
<dbReference type="AlphaFoldDB" id="A0A8X6HFI3"/>
<gene>
    <name evidence="1" type="ORF">TNCT_553801</name>
</gene>
<evidence type="ECO:0000313" key="1">
    <source>
        <dbReference type="EMBL" id="GFR22832.1"/>
    </source>
</evidence>
<sequence length="147" mass="16545">MQVKKNYTTLRSQASEKRNHLEKEIEDADFPIGTTHSLPGPSENVTFDDDIIHKSLYGQWSEWNGQRPSERVRQKLLQNLPVDITRNIPEEVFLDVSTLPFQGVGVFAGVAIEERTIVGPVPGRVKDLATTNAEELNGGWEVCYISH</sequence>
<dbReference type="Proteomes" id="UP000887116">
    <property type="component" value="Unassembled WGS sequence"/>
</dbReference>
<proteinExistence type="predicted"/>
<accession>A0A8X6HFI3</accession>
<protein>
    <submittedName>
        <fullName evidence="1">Uncharacterized protein</fullName>
    </submittedName>
</protein>
<evidence type="ECO:0000313" key="2">
    <source>
        <dbReference type="Proteomes" id="UP000887116"/>
    </source>
</evidence>
<reference evidence="1" key="1">
    <citation type="submission" date="2020-07" db="EMBL/GenBank/DDBJ databases">
        <title>Multicomponent nature underlies the extraordinary mechanical properties of spider dragline silk.</title>
        <authorList>
            <person name="Kono N."/>
            <person name="Nakamura H."/>
            <person name="Mori M."/>
            <person name="Yoshida Y."/>
            <person name="Ohtoshi R."/>
            <person name="Malay A.D."/>
            <person name="Moran D.A.P."/>
            <person name="Tomita M."/>
            <person name="Numata K."/>
            <person name="Arakawa K."/>
        </authorList>
    </citation>
    <scope>NUCLEOTIDE SEQUENCE</scope>
</reference>